<dbReference type="HOGENOM" id="CLU_2403751_0_0_1"/>
<sequence>MLANFLIHTSVKLAGFLAIPMIFLQVVQLLSQACCLPLPELLKVKAQLSNAKSREAKRFSHTDLWSDDLSGGEKLNCFCAPKRYQIVVNIQLS</sequence>
<dbReference type="EnsemblPlants" id="KQK97583">
    <property type="protein sequence ID" value="KQK97583"/>
    <property type="gene ID" value="SETIT_011455mg"/>
</dbReference>
<protein>
    <submittedName>
        <fullName evidence="1">Uncharacterized protein</fullName>
    </submittedName>
</protein>
<dbReference type="Gramene" id="KQK97582">
    <property type="protein sequence ID" value="KQK97582"/>
    <property type="gene ID" value="SETIT_011455mg"/>
</dbReference>
<dbReference type="Proteomes" id="UP000004995">
    <property type="component" value="Unassembled WGS sequence"/>
</dbReference>
<evidence type="ECO:0000313" key="1">
    <source>
        <dbReference type="EnsemblPlants" id="KQK97583"/>
    </source>
</evidence>
<proteinExistence type="predicted"/>
<organism evidence="1 2">
    <name type="scientific">Setaria italica</name>
    <name type="common">Foxtail millet</name>
    <name type="synonym">Panicum italicum</name>
    <dbReference type="NCBI Taxonomy" id="4555"/>
    <lineage>
        <taxon>Eukaryota</taxon>
        <taxon>Viridiplantae</taxon>
        <taxon>Streptophyta</taxon>
        <taxon>Embryophyta</taxon>
        <taxon>Tracheophyta</taxon>
        <taxon>Spermatophyta</taxon>
        <taxon>Magnoliopsida</taxon>
        <taxon>Liliopsida</taxon>
        <taxon>Poales</taxon>
        <taxon>Poaceae</taxon>
        <taxon>PACMAD clade</taxon>
        <taxon>Panicoideae</taxon>
        <taxon>Panicodae</taxon>
        <taxon>Paniceae</taxon>
        <taxon>Cenchrinae</taxon>
        <taxon>Setaria</taxon>
    </lineage>
</organism>
<dbReference type="AlphaFoldDB" id="K3YB61"/>
<name>K3YB61_SETIT</name>
<reference evidence="2" key="1">
    <citation type="journal article" date="2012" name="Nat. Biotechnol.">
        <title>Reference genome sequence of the model plant Setaria.</title>
        <authorList>
            <person name="Bennetzen J.L."/>
            <person name="Schmutz J."/>
            <person name="Wang H."/>
            <person name="Percifield R."/>
            <person name="Hawkins J."/>
            <person name="Pontaroli A.C."/>
            <person name="Estep M."/>
            <person name="Feng L."/>
            <person name="Vaughn J.N."/>
            <person name="Grimwood J."/>
            <person name="Jenkins J."/>
            <person name="Barry K."/>
            <person name="Lindquist E."/>
            <person name="Hellsten U."/>
            <person name="Deshpande S."/>
            <person name="Wang X."/>
            <person name="Wu X."/>
            <person name="Mitros T."/>
            <person name="Triplett J."/>
            <person name="Yang X."/>
            <person name="Ye C.Y."/>
            <person name="Mauro-Herrera M."/>
            <person name="Wang L."/>
            <person name="Li P."/>
            <person name="Sharma M."/>
            <person name="Sharma R."/>
            <person name="Ronald P.C."/>
            <person name="Panaud O."/>
            <person name="Kellogg E.A."/>
            <person name="Brutnell T.P."/>
            <person name="Doust A.N."/>
            <person name="Tuskan G.A."/>
            <person name="Rokhsar D."/>
            <person name="Devos K.M."/>
        </authorList>
    </citation>
    <scope>NUCLEOTIDE SEQUENCE [LARGE SCALE GENOMIC DNA]</scope>
    <source>
        <strain evidence="2">cv. Yugu1</strain>
    </source>
</reference>
<keyword evidence="2" id="KW-1185">Reference proteome</keyword>
<dbReference type="Gramene" id="KQK97583">
    <property type="protein sequence ID" value="KQK97583"/>
    <property type="gene ID" value="SETIT_011455mg"/>
</dbReference>
<evidence type="ECO:0000313" key="2">
    <source>
        <dbReference type="Proteomes" id="UP000004995"/>
    </source>
</evidence>
<dbReference type="EMBL" id="AGNK02004379">
    <property type="status" value="NOT_ANNOTATED_CDS"/>
    <property type="molecule type" value="Genomic_DNA"/>
</dbReference>
<reference evidence="1" key="2">
    <citation type="submission" date="2018-08" db="UniProtKB">
        <authorList>
            <consortium name="EnsemblPlants"/>
        </authorList>
    </citation>
    <scope>IDENTIFICATION</scope>
    <source>
        <strain evidence="1">Yugu1</strain>
    </source>
</reference>
<dbReference type="EnsemblPlants" id="KQK97582">
    <property type="protein sequence ID" value="KQK97582"/>
    <property type="gene ID" value="SETIT_011455mg"/>
</dbReference>
<accession>K3YB61</accession>